<evidence type="ECO:0000313" key="2">
    <source>
        <dbReference type="EMBL" id="MEE2565666.1"/>
    </source>
</evidence>
<feature type="transmembrane region" description="Helical" evidence="1">
    <location>
        <begin position="67"/>
        <end position="88"/>
    </location>
</feature>
<keyword evidence="1" id="KW-0472">Membrane</keyword>
<sequence length="125" mass="13587">MVHDRDIDRLDALADLMDSRFRIPGTGLRFGLDSLVGLIPGVGDAATLLPALYILAKARQMGAPAHLQLWMIANIGIDFLIGAIPLIGDLFDFGFKANRMNVAMLRRHLDRRADRAAPVTPASAP</sequence>
<keyword evidence="3" id="KW-1185">Reference proteome</keyword>
<feature type="transmembrane region" description="Helical" evidence="1">
    <location>
        <begin position="35"/>
        <end position="55"/>
    </location>
</feature>
<keyword evidence="1" id="KW-0812">Transmembrane</keyword>
<reference evidence="2 3" key="1">
    <citation type="submission" date="2024-01" db="EMBL/GenBank/DDBJ databases">
        <title>Hyphobacterium bacterium isolated from marine sediment.</title>
        <authorList>
            <person name="Zhao S."/>
        </authorList>
    </citation>
    <scope>NUCLEOTIDE SEQUENCE [LARGE SCALE GENOMIC DNA]</scope>
    <source>
        <strain evidence="2 3">Y60-23</strain>
    </source>
</reference>
<dbReference type="RefSeq" id="WP_330195198.1">
    <property type="nucleotide sequence ID" value="NZ_JAZDRO010000001.1"/>
</dbReference>
<dbReference type="EMBL" id="JAZDRO010000001">
    <property type="protein sequence ID" value="MEE2565666.1"/>
    <property type="molecule type" value="Genomic_DNA"/>
</dbReference>
<evidence type="ECO:0000313" key="3">
    <source>
        <dbReference type="Proteomes" id="UP001310692"/>
    </source>
</evidence>
<dbReference type="Proteomes" id="UP001310692">
    <property type="component" value="Unassembled WGS sequence"/>
</dbReference>
<dbReference type="Pfam" id="PF13430">
    <property type="entry name" value="DUF4112"/>
    <property type="match status" value="1"/>
</dbReference>
<comment type="caution">
    <text evidence="2">The sequence shown here is derived from an EMBL/GenBank/DDBJ whole genome shotgun (WGS) entry which is preliminary data.</text>
</comment>
<dbReference type="InterPro" id="IPR025187">
    <property type="entry name" value="DUF4112"/>
</dbReference>
<keyword evidence="1" id="KW-1133">Transmembrane helix</keyword>
<proteinExistence type="predicted"/>
<organism evidence="2 3">
    <name type="scientific">Hyphobacterium marinum</name>
    <dbReference type="NCBI Taxonomy" id="3116574"/>
    <lineage>
        <taxon>Bacteria</taxon>
        <taxon>Pseudomonadati</taxon>
        <taxon>Pseudomonadota</taxon>
        <taxon>Alphaproteobacteria</taxon>
        <taxon>Maricaulales</taxon>
        <taxon>Maricaulaceae</taxon>
        <taxon>Hyphobacterium</taxon>
    </lineage>
</organism>
<accession>A0ABU7LW11</accession>
<dbReference type="PANTHER" id="PTHR35519:SF2">
    <property type="entry name" value="PH DOMAIN PROTEIN"/>
    <property type="match status" value="1"/>
</dbReference>
<evidence type="ECO:0000256" key="1">
    <source>
        <dbReference type="SAM" id="Phobius"/>
    </source>
</evidence>
<dbReference type="PANTHER" id="PTHR35519">
    <property type="entry name" value="MEMBRANE PROTEINS"/>
    <property type="match status" value="1"/>
</dbReference>
<name>A0ABU7LW11_9PROT</name>
<protein>
    <submittedName>
        <fullName evidence="2">DUF4112 domain-containing protein</fullName>
    </submittedName>
</protein>
<gene>
    <name evidence="2" type="ORF">V0U35_03160</name>
</gene>